<sequence>MSIAHDVCGIACSVTADQEAKVILLFYFVVSDLPRLHGLTSGPANVNPYPRWGGGGGCGSSPLISNSIKLEVTKEPCIALNREPPNTPARAANFGMLGDIIIVEPNAYIAFAGAPVIREKEKGFTVSKPGAKRRDWISPIIRSVGNHEAQQAL</sequence>
<dbReference type="Proteomes" id="UP000233551">
    <property type="component" value="Unassembled WGS sequence"/>
</dbReference>
<dbReference type="Gene3D" id="3.90.226.10">
    <property type="entry name" value="2-enoyl-CoA Hydratase, Chain A, domain 1"/>
    <property type="match status" value="1"/>
</dbReference>
<protein>
    <submittedName>
        <fullName evidence="1">Uncharacterized protein</fullName>
    </submittedName>
</protein>
<dbReference type="EMBL" id="PGOL01000749">
    <property type="protein sequence ID" value="PKI65502.1"/>
    <property type="molecule type" value="Genomic_DNA"/>
</dbReference>
<gene>
    <name evidence="1" type="ORF">CRG98_014112</name>
</gene>
<evidence type="ECO:0000313" key="1">
    <source>
        <dbReference type="EMBL" id="PKI65502.1"/>
    </source>
</evidence>
<reference evidence="1 2" key="1">
    <citation type="submission" date="2017-11" db="EMBL/GenBank/DDBJ databases">
        <title>De-novo sequencing of pomegranate (Punica granatum L.) genome.</title>
        <authorList>
            <person name="Akparov Z."/>
            <person name="Amiraslanov A."/>
            <person name="Hajiyeva S."/>
            <person name="Abbasov M."/>
            <person name="Kaur K."/>
            <person name="Hamwieh A."/>
            <person name="Solovyev V."/>
            <person name="Salamov A."/>
            <person name="Braich B."/>
            <person name="Kosarev P."/>
            <person name="Mahmoud A."/>
            <person name="Hajiyev E."/>
            <person name="Babayeva S."/>
            <person name="Izzatullayeva V."/>
            <person name="Mammadov A."/>
            <person name="Mammadov A."/>
            <person name="Sharifova S."/>
            <person name="Ojaghi J."/>
            <person name="Eynullazada K."/>
            <person name="Bayramov B."/>
            <person name="Abdulazimova A."/>
            <person name="Shahmuradov I."/>
        </authorList>
    </citation>
    <scope>NUCLEOTIDE SEQUENCE [LARGE SCALE GENOMIC DNA]</scope>
    <source>
        <strain evidence="2">cv. AG2017</strain>
        <tissue evidence="1">Leaf</tissue>
    </source>
</reference>
<evidence type="ECO:0000313" key="2">
    <source>
        <dbReference type="Proteomes" id="UP000233551"/>
    </source>
</evidence>
<comment type="caution">
    <text evidence="1">The sequence shown here is derived from an EMBL/GenBank/DDBJ whole genome shotgun (WGS) entry which is preliminary data.</text>
</comment>
<name>A0A2I0KAE4_PUNGR</name>
<dbReference type="SUPFAM" id="SSF52096">
    <property type="entry name" value="ClpP/crotonase"/>
    <property type="match status" value="1"/>
</dbReference>
<accession>A0A2I0KAE4</accession>
<dbReference type="AlphaFoldDB" id="A0A2I0KAE4"/>
<dbReference type="InterPro" id="IPR029045">
    <property type="entry name" value="ClpP/crotonase-like_dom_sf"/>
</dbReference>
<proteinExistence type="predicted"/>
<keyword evidence="2" id="KW-1185">Reference proteome</keyword>
<organism evidence="1 2">
    <name type="scientific">Punica granatum</name>
    <name type="common">Pomegranate</name>
    <dbReference type="NCBI Taxonomy" id="22663"/>
    <lineage>
        <taxon>Eukaryota</taxon>
        <taxon>Viridiplantae</taxon>
        <taxon>Streptophyta</taxon>
        <taxon>Embryophyta</taxon>
        <taxon>Tracheophyta</taxon>
        <taxon>Spermatophyta</taxon>
        <taxon>Magnoliopsida</taxon>
        <taxon>eudicotyledons</taxon>
        <taxon>Gunneridae</taxon>
        <taxon>Pentapetalae</taxon>
        <taxon>rosids</taxon>
        <taxon>malvids</taxon>
        <taxon>Myrtales</taxon>
        <taxon>Lythraceae</taxon>
        <taxon>Punica</taxon>
    </lineage>
</organism>